<comment type="caution">
    <text evidence="1">The sequence shown here is derived from an EMBL/GenBank/DDBJ whole genome shotgun (WGS) entry which is preliminary data.</text>
</comment>
<dbReference type="AlphaFoldDB" id="A0AAV1WZU6"/>
<evidence type="ECO:0000313" key="1">
    <source>
        <dbReference type="EMBL" id="CAL0314869.1"/>
    </source>
</evidence>
<evidence type="ECO:0000313" key="2">
    <source>
        <dbReference type="Proteomes" id="UP001497480"/>
    </source>
</evidence>
<dbReference type="EMBL" id="CAXHTB010000011">
    <property type="protein sequence ID" value="CAL0314869.1"/>
    <property type="molecule type" value="Genomic_DNA"/>
</dbReference>
<reference evidence="1 2" key="1">
    <citation type="submission" date="2024-03" db="EMBL/GenBank/DDBJ databases">
        <authorList>
            <person name="Martinez-Hernandez J."/>
        </authorList>
    </citation>
    <scope>NUCLEOTIDE SEQUENCE [LARGE SCALE GENOMIC DNA]</scope>
</reference>
<sequence length="119" mass="13116">MVRSHVLYDQTILVKVIVPNLFHDQGFLTEMIVLVLAHNRRFLNEVDIGGALSASQRTVIFAKIGGRIGLVDDMVGPNLGMLNKPFRFIYGGVDRTLKLGHTLGGSIELRVMIGIATWA</sequence>
<organism evidence="1 2">
    <name type="scientific">Lupinus luteus</name>
    <name type="common">European yellow lupine</name>
    <dbReference type="NCBI Taxonomy" id="3873"/>
    <lineage>
        <taxon>Eukaryota</taxon>
        <taxon>Viridiplantae</taxon>
        <taxon>Streptophyta</taxon>
        <taxon>Embryophyta</taxon>
        <taxon>Tracheophyta</taxon>
        <taxon>Spermatophyta</taxon>
        <taxon>Magnoliopsida</taxon>
        <taxon>eudicotyledons</taxon>
        <taxon>Gunneridae</taxon>
        <taxon>Pentapetalae</taxon>
        <taxon>rosids</taxon>
        <taxon>fabids</taxon>
        <taxon>Fabales</taxon>
        <taxon>Fabaceae</taxon>
        <taxon>Papilionoideae</taxon>
        <taxon>50 kb inversion clade</taxon>
        <taxon>genistoids sensu lato</taxon>
        <taxon>core genistoids</taxon>
        <taxon>Genisteae</taxon>
        <taxon>Lupinus</taxon>
    </lineage>
</organism>
<name>A0AAV1WZU6_LUPLU</name>
<dbReference type="Proteomes" id="UP001497480">
    <property type="component" value="Unassembled WGS sequence"/>
</dbReference>
<proteinExistence type="predicted"/>
<keyword evidence="2" id="KW-1185">Reference proteome</keyword>
<accession>A0AAV1WZU6</accession>
<gene>
    <name evidence="1" type="ORF">LLUT_LOCUS15929</name>
</gene>
<protein>
    <submittedName>
        <fullName evidence="1">Uncharacterized protein</fullName>
    </submittedName>
</protein>